<dbReference type="EMBL" id="FWXK01000001">
    <property type="protein sequence ID" value="SMC30067.1"/>
    <property type="molecule type" value="Genomic_DNA"/>
</dbReference>
<evidence type="ECO:0000256" key="1">
    <source>
        <dbReference type="SAM" id="Phobius"/>
    </source>
</evidence>
<dbReference type="OrthoDB" id="2135987at2"/>
<proteinExistence type="predicted"/>
<organism evidence="2 3">
    <name type="scientific">Aerococcus suis</name>
    <dbReference type="NCBI Taxonomy" id="371602"/>
    <lineage>
        <taxon>Bacteria</taxon>
        <taxon>Bacillati</taxon>
        <taxon>Bacillota</taxon>
        <taxon>Bacilli</taxon>
        <taxon>Lactobacillales</taxon>
        <taxon>Aerococcaceae</taxon>
        <taxon>Aerococcus</taxon>
    </lineage>
</organism>
<keyword evidence="1" id="KW-1133">Transmembrane helix</keyword>
<dbReference type="Proteomes" id="UP000243884">
    <property type="component" value="Unassembled WGS sequence"/>
</dbReference>
<dbReference type="NCBIfam" id="NF041002">
    <property type="entry name" value="pilin_ComGF"/>
    <property type="match status" value="1"/>
</dbReference>
<sequence>MLTHKTGFTLVETVFSLFLLLSLHFLMLSAIELELNYHHHLKNDTIADWGYFVYQLNEELSGGRIITNNYHAIKIENTDKEVITFDYYANKDSRMIRRRVNSQGHQPILMNVATFNVTNKGHYFHLYTKMMNGKEYELWLPKET</sequence>
<dbReference type="InterPro" id="IPR016977">
    <property type="entry name" value="ComGF"/>
</dbReference>
<evidence type="ECO:0000313" key="3">
    <source>
        <dbReference type="Proteomes" id="UP000243884"/>
    </source>
</evidence>
<keyword evidence="1" id="KW-0472">Membrane</keyword>
<dbReference type="STRING" id="371602.SAMN04487984_0024"/>
<gene>
    <name evidence="2" type="ORF">SAMN04487984_0024</name>
</gene>
<dbReference type="AlphaFoldDB" id="A0A1W1Y1Q2"/>
<evidence type="ECO:0000313" key="2">
    <source>
        <dbReference type="EMBL" id="SMC30067.1"/>
    </source>
</evidence>
<feature type="transmembrane region" description="Helical" evidence="1">
    <location>
        <begin position="14"/>
        <end position="33"/>
    </location>
</feature>
<reference evidence="3" key="1">
    <citation type="submission" date="2017-04" db="EMBL/GenBank/DDBJ databases">
        <authorList>
            <person name="Varghese N."/>
            <person name="Submissions S."/>
        </authorList>
    </citation>
    <scope>NUCLEOTIDE SEQUENCE [LARGE SCALE GENOMIC DNA]</scope>
    <source>
        <strain evidence="3">DSM 21500</strain>
    </source>
</reference>
<keyword evidence="3" id="KW-1185">Reference proteome</keyword>
<accession>A0A1W1Y1Q2</accession>
<dbReference type="RefSeq" id="WP_084097653.1">
    <property type="nucleotide sequence ID" value="NZ_FWXK01000001.1"/>
</dbReference>
<keyword evidence="1" id="KW-0812">Transmembrane</keyword>
<protein>
    <submittedName>
        <fullName evidence="2">Competence protein ComGF</fullName>
    </submittedName>
</protein>
<dbReference type="Pfam" id="PF15980">
    <property type="entry name" value="ComGF"/>
    <property type="match status" value="1"/>
</dbReference>
<name>A0A1W1Y1Q2_9LACT</name>